<sequence length="446" mass="49742">MMSVSAAVDVLFLSFNCAKALIDVPVFAGHVENVFHTRATELPEIVVFSLQEIAPLSYAFIGGSFLNSYIHRFESALNLAAEQFSSPSQSSSSANDQQSQQKQTYSRIRFKNVGYTAIALFARESGRVHHVREAEVGFGAAEMGNKGAVGLRLEYHGEGGETTLTFVATHLAAMEWNLSKRNDNWASIMRCMTFGDPAQIKTGESDGDEQGLLLADETTLQDISIFNPASHLFVGGDLNYRISAESPAPGAAFPSMDADSEDYYPKFFERDQLTQERRAGRTMHGLTEEKVTFAPTYKYDVEDDGSEPVKWKFAAHRYPSWTDRILYLDLPPWVKAAGKKMHVRAYDSLPVLRTSDHRPVYLRVDVPLVGAAEMRAPEGVAEGKDDPRLRMPVEIDSGAWERREAAKRKEVMLGWSTLLWSTREGAVVVGTFLMATMGAYWFFFRA</sequence>
<evidence type="ECO:0000313" key="4">
    <source>
        <dbReference type="EMBL" id="CEJ93446.1"/>
    </source>
</evidence>
<dbReference type="Proteomes" id="UP000039046">
    <property type="component" value="Unassembled WGS sequence"/>
</dbReference>
<keyword evidence="2" id="KW-0732">Signal</keyword>
<dbReference type="InterPro" id="IPR000300">
    <property type="entry name" value="IPPc"/>
</dbReference>
<feature type="signal peptide" evidence="2">
    <location>
        <begin position="1"/>
        <end position="20"/>
    </location>
</feature>
<dbReference type="EMBL" id="CDHN01000005">
    <property type="protein sequence ID" value="CEJ93446.1"/>
    <property type="molecule type" value="Genomic_DNA"/>
</dbReference>
<keyword evidence="1" id="KW-0472">Membrane</keyword>
<evidence type="ECO:0000256" key="1">
    <source>
        <dbReference type="SAM" id="Phobius"/>
    </source>
</evidence>
<organism evidence="4 5">
    <name type="scientific">[Torrubiella] hemipterigena</name>
    <dbReference type="NCBI Taxonomy" id="1531966"/>
    <lineage>
        <taxon>Eukaryota</taxon>
        <taxon>Fungi</taxon>
        <taxon>Dikarya</taxon>
        <taxon>Ascomycota</taxon>
        <taxon>Pezizomycotina</taxon>
        <taxon>Sordariomycetes</taxon>
        <taxon>Hypocreomycetidae</taxon>
        <taxon>Hypocreales</taxon>
        <taxon>Clavicipitaceae</taxon>
        <taxon>Clavicipitaceae incertae sedis</taxon>
        <taxon>'Torrubiella' clade</taxon>
    </lineage>
</organism>
<proteinExistence type="predicted"/>
<dbReference type="SUPFAM" id="SSF56219">
    <property type="entry name" value="DNase I-like"/>
    <property type="match status" value="1"/>
</dbReference>
<name>A0A0A1T8K6_9HYPO</name>
<reference evidence="4 5" key="1">
    <citation type="journal article" date="2015" name="Genome Announc.">
        <title>Draft Genome Sequence and Gene Annotation of the Entomopathogenic Fungus Verticillium hemipterigenum.</title>
        <authorList>
            <person name="Horn F."/>
            <person name="Habel A."/>
            <person name="Scharf D.H."/>
            <person name="Dworschak J."/>
            <person name="Brakhage A.A."/>
            <person name="Guthke R."/>
            <person name="Hertweck C."/>
            <person name="Linde J."/>
        </authorList>
    </citation>
    <scope>NUCLEOTIDE SEQUENCE [LARGE SCALE GENOMIC DNA]</scope>
</reference>
<accession>A0A0A1T8K6</accession>
<dbReference type="HOGENOM" id="CLU_025224_1_1_1"/>
<dbReference type="InterPro" id="IPR046985">
    <property type="entry name" value="IP5"/>
</dbReference>
<dbReference type="AlphaFoldDB" id="A0A0A1T8K6"/>
<evidence type="ECO:0000259" key="3">
    <source>
        <dbReference type="SMART" id="SM00128"/>
    </source>
</evidence>
<feature type="domain" description="Inositol polyphosphate-related phosphatase" evidence="3">
    <location>
        <begin position="6"/>
        <end position="373"/>
    </location>
</feature>
<feature type="chain" id="PRO_5001989948" description="Inositol polyphosphate-related phosphatase domain-containing protein" evidence="2">
    <location>
        <begin position="21"/>
        <end position="446"/>
    </location>
</feature>
<evidence type="ECO:0000313" key="5">
    <source>
        <dbReference type="Proteomes" id="UP000039046"/>
    </source>
</evidence>
<dbReference type="Gene3D" id="3.60.10.10">
    <property type="entry name" value="Endonuclease/exonuclease/phosphatase"/>
    <property type="match status" value="1"/>
</dbReference>
<dbReference type="Pfam" id="PF22669">
    <property type="entry name" value="Exo_endo_phos2"/>
    <property type="match status" value="1"/>
</dbReference>
<dbReference type="PANTHER" id="PTHR11200:SF286">
    <property type="entry name" value="5-PHOSPHATASE, PUTATIVE (AFU_ORTHOLOGUE AFUA_5G07600)-RELATED"/>
    <property type="match status" value="1"/>
</dbReference>
<dbReference type="SMART" id="SM00128">
    <property type="entry name" value="IPPc"/>
    <property type="match status" value="1"/>
</dbReference>
<dbReference type="GO" id="GO:0046856">
    <property type="term" value="P:phosphatidylinositol dephosphorylation"/>
    <property type="evidence" value="ECO:0007669"/>
    <property type="project" value="InterPro"/>
</dbReference>
<keyword evidence="5" id="KW-1185">Reference proteome</keyword>
<dbReference type="OrthoDB" id="62798at2759"/>
<feature type="transmembrane region" description="Helical" evidence="1">
    <location>
        <begin position="425"/>
        <end position="444"/>
    </location>
</feature>
<dbReference type="PANTHER" id="PTHR11200">
    <property type="entry name" value="INOSITOL 5-PHOSPHATASE"/>
    <property type="match status" value="1"/>
</dbReference>
<keyword evidence="1" id="KW-0812">Transmembrane</keyword>
<protein>
    <recommendedName>
        <fullName evidence="3">Inositol polyphosphate-related phosphatase domain-containing protein</fullName>
    </recommendedName>
</protein>
<dbReference type="STRING" id="1531966.A0A0A1T8K6"/>
<evidence type="ECO:0000256" key="2">
    <source>
        <dbReference type="SAM" id="SignalP"/>
    </source>
</evidence>
<keyword evidence="1" id="KW-1133">Transmembrane helix</keyword>
<dbReference type="InterPro" id="IPR036691">
    <property type="entry name" value="Endo/exonu/phosph_ase_sf"/>
</dbReference>
<gene>
    <name evidence="4" type="ORF">VHEMI09036</name>
</gene>
<dbReference type="GO" id="GO:0004439">
    <property type="term" value="F:phosphatidylinositol-4,5-bisphosphate 5-phosphatase activity"/>
    <property type="evidence" value="ECO:0007669"/>
    <property type="project" value="TreeGrafter"/>
</dbReference>